<dbReference type="AlphaFoldDB" id="A0AAV5HBR0"/>
<organism evidence="1 2">
    <name type="scientific">Rubroshorea leprosula</name>
    <dbReference type="NCBI Taxonomy" id="152421"/>
    <lineage>
        <taxon>Eukaryota</taxon>
        <taxon>Viridiplantae</taxon>
        <taxon>Streptophyta</taxon>
        <taxon>Embryophyta</taxon>
        <taxon>Tracheophyta</taxon>
        <taxon>Spermatophyta</taxon>
        <taxon>Magnoliopsida</taxon>
        <taxon>eudicotyledons</taxon>
        <taxon>Gunneridae</taxon>
        <taxon>Pentapetalae</taxon>
        <taxon>rosids</taxon>
        <taxon>malvids</taxon>
        <taxon>Malvales</taxon>
        <taxon>Dipterocarpaceae</taxon>
        <taxon>Rubroshorea</taxon>
    </lineage>
</organism>
<keyword evidence="2" id="KW-1185">Reference proteome</keyword>
<sequence>MRIAFANNFSILGTLKSLSGLPREFHFWDLKMVTNNFD</sequence>
<accession>A0AAV5HBR0</accession>
<evidence type="ECO:0000313" key="1">
    <source>
        <dbReference type="EMBL" id="GKU86257.1"/>
    </source>
</evidence>
<protein>
    <submittedName>
        <fullName evidence="1">Uncharacterized protein</fullName>
    </submittedName>
</protein>
<dbReference type="Proteomes" id="UP001054252">
    <property type="component" value="Unassembled WGS sequence"/>
</dbReference>
<name>A0AAV5HBR0_9ROSI</name>
<reference evidence="1 2" key="1">
    <citation type="journal article" date="2021" name="Commun. Biol.">
        <title>The genome of Shorea leprosula (Dipterocarpaceae) highlights the ecological relevance of drought in aseasonal tropical rainforests.</title>
        <authorList>
            <person name="Ng K.K.S."/>
            <person name="Kobayashi M.J."/>
            <person name="Fawcett J.A."/>
            <person name="Hatakeyama M."/>
            <person name="Paape T."/>
            <person name="Ng C.H."/>
            <person name="Ang C.C."/>
            <person name="Tnah L.H."/>
            <person name="Lee C.T."/>
            <person name="Nishiyama T."/>
            <person name="Sese J."/>
            <person name="O'Brien M.J."/>
            <person name="Copetti D."/>
            <person name="Mohd Noor M.I."/>
            <person name="Ong R.C."/>
            <person name="Putra M."/>
            <person name="Sireger I.Z."/>
            <person name="Indrioko S."/>
            <person name="Kosugi Y."/>
            <person name="Izuno A."/>
            <person name="Isagi Y."/>
            <person name="Lee S.L."/>
            <person name="Shimizu K.K."/>
        </authorList>
    </citation>
    <scope>NUCLEOTIDE SEQUENCE [LARGE SCALE GENOMIC DNA]</scope>
    <source>
        <strain evidence="1">214</strain>
    </source>
</reference>
<proteinExistence type="predicted"/>
<gene>
    <name evidence="1" type="ORF">SLEP1_g805</name>
</gene>
<dbReference type="EMBL" id="BPVZ01000001">
    <property type="protein sequence ID" value="GKU86257.1"/>
    <property type="molecule type" value="Genomic_DNA"/>
</dbReference>
<evidence type="ECO:0000313" key="2">
    <source>
        <dbReference type="Proteomes" id="UP001054252"/>
    </source>
</evidence>
<comment type="caution">
    <text evidence="1">The sequence shown here is derived from an EMBL/GenBank/DDBJ whole genome shotgun (WGS) entry which is preliminary data.</text>
</comment>